<comment type="caution">
    <text evidence="1">The sequence shown here is derived from an EMBL/GenBank/DDBJ whole genome shotgun (WGS) entry which is preliminary data.</text>
</comment>
<evidence type="ECO:0000313" key="1">
    <source>
        <dbReference type="EMBL" id="MDF2094999.1"/>
    </source>
</evidence>
<protein>
    <submittedName>
        <fullName evidence="1">Uncharacterized protein</fullName>
    </submittedName>
</protein>
<keyword evidence="2" id="KW-1185">Reference proteome</keyword>
<evidence type="ECO:0000313" key="2">
    <source>
        <dbReference type="Proteomes" id="UP001215503"/>
    </source>
</evidence>
<organism evidence="1 2">
    <name type="scientific">Aquibaculum arenosum</name>
    <dbReference type="NCBI Taxonomy" id="3032591"/>
    <lineage>
        <taxon>Bacteria</taxon>
        <taxon>Pseudomonadati</taxon>
        <taxon>Pseudomonadota</taxon>
        <taxon>Alphaproteobacteria</taxon>
        <taxon>Rhodospirillales</taxon>
        <taxon>Rhodovibrionaceae</taxon>
        <taxon>Aquibaculum</taxon>
    </lineage>
</organism>
<reference evidence="1 2" key="1">
    <citation type="submission" date="2023-03" db="EMBL/GenBank/DDBJ databases">
        <title>Fodinicurvata sp. CAU 1616 isolated from sea sendiment.</title>
        <authorList>
            <person name="Kim W."/>
        </authorList>
    </citation>
    <scope>NUCLEOTIDE SEQUENCE [LARGE SCALE GENOMIC DNA]</scope>
    <source>
        <strain evidence="1 2">CAU 1616</strain>
    </source>
</reference>
<dbReference type="Proteomes" id="UP001215503">
    <property type="component" value="Unassembled WGS sequence"/>
</dbReference>
<gene>
    <name evidence="1" type="ORF">P2G67_03310</name>
</gene>
<dbReference type="RefSeq" id="WP_275820008.1">
    <property type="nucleotide sequence ID" value="NZ_JARHUD010000002.1"/>
</dbReference>
<name>A0ABT5YJ72_9PROT</name>
<accession>A0ABT5YJ72</accession>
<sequence length="242" mass="26475">MSWPLPAEPAKRLALAFGYPYAVPEESYLLRNGRAVALPANTDFAGRIAVLAHGSNRSPKQLARKFPNGEIPVTHGTLRDHAVVYAACLTRYGACPSLLRHLPGASARLSITWLTQQQLQFMHRTEGAYGFGRLQADFEVEAGAQPQELHLYHGRPGCLTIGADAVALHAVTQDAGHLPRLSQRDALTHIHRLWDCSSSLESFLLAMIDATDERHRLRARLEGSAISNPLPGFHGLVPEALD</sequence>
<proteinExistence type="predicted"/>
<dbReference type="EMBL" id="JARHUD010000002">
    <property type="protein sequence ID" value="MDF2094999.1"/>
    <property type="molecule type" value="Genomic_DNA"/>
</dbReference>